<evidence type="ECO:0000313" key="3">
    <source>
        <dbReference type="Proteomes" id="UP000324222"/>
    </source>
</evidence>
<name>A0A5B7HD15_PORTR</name>
<evidence type="ECO:0000256" key="1">
    <source>
        <dbReference type="SAM" id="MobiDB-lite"/>
    </source>
</evidence>
<keyword evidence="3" id="KW-1185">Reference proteome</keyword>
<feature type="compositionally biased region" description="Low complexity" evidence="1">
    <location>
        <begin position="80"/>
        <end position="116"/>
    </location>
</feature>
<comment type="caution">
    <text evidence="2">The sequence shown here is derived from an EMBL/GenBank/DDBJ whole genome shotgun (WGS) entry which is preliminary data.</text>
</comment>
<feature type="region of interest" description="Disordered" evidence="1">
    <location>
        <begin position="61"/>
        <end position="148"/>
    </location>
</feature>
<sequence length="148" mass="15482">MSQGMTDSGGWAAQRICDTGRKYQAVGGGVPPPATTLSFTLRRHTHTTTHSITLSTHNCFPYVGGRPSPHLPSSRVGGRSSSSSSSNNSTSSSSTTTTTTTTTTSSPSSLSFNCSSRLPPEGSGPRCATSTSLRHPHLGHHRHLKTST</sequence>
<dbReference type="Proteomes" id="UP000324222">
    <property type="component" value="Unassembled WGS sequence"/>
</dbReference>
<reference evidence="2 3" key="1">
    <citation type="submission" date="2019-05" db="EMBL/GenBank/DDBJ databases">
        <title>Another draft genome of Portunus trituberculatus and its Hox gene families provides insights of decapod evolution.</title>
        <authorList>
            <person name="Jeong J.-H."/>
            <person name="Song I."/>
            <person name="Kim S."/>
            <person name="Choi T."/>
            <person name="Kim D."/>
            <person name="Ryu S."/>
            <person name="Kim W."/>
        </authorList>
    </citation>
    <scope>NUCLEOTIDE SEQUENCE [LARGE SCALE GENOMIC DNA]</scope>
    <source>
        <tissue evidence="2">Muscle</tissue>
    </source>
</reference>
<evidence type="ECO:0000313" key="2">
    <source>
        <dbReference type="EMBL" id="MPC67495.1"/>
    </source>
</evidence>
<gene>
    <name evidence="2" type="ORF">E2C01_061672</name>
</gene>
<accession>A0A5B7HD15</accession>
<protein>
    <submittedName>
        <fullName evidence="2">Uncharacterized protein</fullName>
    </submittedName>
</protein>
<dbReference type="EMBL" id="VSRR010026318">
    <property type="protein sequence ID" value="MPC67495.1"/>
    <property type="molecule type" value="Genomic_DNA"/>
</dbReference>
<feature type="compositionally biased region" description="Basic residues" evidence="1">
    <location>
        <begin position="134"/>
        <end position="148"/>
    </location>
</feature>
<organism evidence="2 3">
    <name type="scientific">Portunus trituberculatus</name>
    <name type="common">Swimming crab</name>
    <name type="synonym">Neptunus trituberculatus</name>
    <dbReference type="NCBI Taxonomy" id="210409"/>
    <lineage>
        <taxon>Eukaryota</taxon>
        <taxon>Metazoa</taxon>
        <taxon>Ecdysozoa</taxon>
        <taxon>Arthropoda</taxon>
        <taxon>Crustacea</taxon>
        <taxon>Multicrustacea</taxon>
        <taxon>Malacostraca</taxon>
        <taxon>Eumalacostraca</taxon>
        <taxon>Eucarida</taxon>
        <taxon>Decapoda</taxon>
        <taxon>Pleocyemata</taxon>
        <taxon>Brachyura</taxon>
        <taxon>Eubrachyura</taxon>
        <taxon>Portunoidea</taxon>
        <taxon>Portunidae</taxon>
        <taxon>Portuninae</taxon>
        <taxon>Portunus</taxon>
    </lineage>
</organism>
<dbReference type="AlphaFoldDB" id="A0A5B7HD15"/>
<proteinExistence type="predicted"/>